<dbReference type="PROSITE" id="PS51318">
    <property type="entry name" value="TAT"/>
    <property type="match status" value="1"/>
</dbReference>
<feature type="chain" id="PRO_5047368543" evidence="1">
    <location>
        <begin position="35"/>
        <end position="138"/>
    </location>
</feature>
<evidence type="ECO:0000313" key="2">
    <source>
        <dbReference type="EMBL" id="MBO8185263.1"/>
    </source>
</evidence>
<proteinExistence type="predicted"/>
<dbReference type="InterPro" id="IPR006311">
    <property type="entry name" value="TAT_signal"/>
</dbReference>
<organism evidence="2 3">
    <name type="scientific">Streptomyces spirodelae</name>
    <dbReference type="NCBI Taxonomy" id="2812904"/>
    <lineage>
        <taxon>Bacteria</taxon>
        <taxon>Bacillati</taxon>
        <taxon>Actinomycetota</taxon>
        <taxon>Actinomycetes</taxon>
        <taxon>Kitasatosporales</taxon>
        <taxon>Streptomycetaceae</taxon>
        <taxon>Streptomyces</taxon>
    </lineage>
</organism>
<evidence type="ECO:0000313" key="3">
    <source>
        <dbReference type="Proteomes" id="UP001518976"/>
    </source>
</evidence>
<feature type="signal peptide" evidence="1">
    <location>
        <begin position="1"/>
        <end position="34"/>
    </location>
</feature>
<dbReference type="RefSeq" id="WP_209264068.1">
    <property type="nucleotide sequence ID" value="NZ_JAFFZN010000004.1"/>
</dbReference>
<dbReference type="EMBL" id="JAFFZN010000004">
    <property type="protein sequence ID" value="MBO8185263.1"/>
    <property type="molecule type" value="Genomic_DNA"/>
</dbReference>
<protein>
    <submittedName>
        <fullName evidence="2">Uncharacterized protein</fullName>
    </submittedName>
</protein>
<comment type="caution">
    <text evidence="2">The sequence shown here is derived from an EMBL/GenBank/DDBJ whole genome shotgun (WGS) entry which is preliminary data.</text>
</comment>
<name>A0ABS3WQ69_9ACTN</name>
<sequence length="138" mass="14392">MSTQANSHAGRSRRTGRRIALAVAATGVAGAALALPAGTAVAMPTDYVKEVKVGNGDTLVLDGNTTTVGVEDPEHGVAGVMYREKPGPVQSQMDPNGTYTLTFPKPAAQADATPKIIYKHDGKKVKTINFPQAPDHRG</sequence>
<reference evidence="2 3" key="1">
    <citation type="submission" date="2021-02" db="EMBL/GenBank/DDBJ databases">
        <title>Streptomyces spirodelae sp. nov., isolated from duckweed.</title>
        <authorList>
            <person name="Saimee Y."/>
            <person name="Duangmal K."/>
        </authorList>
    </citation>
    <scope>NUCLEOTIDE SEQUENCE [LARGE SCALE GENOMIC DNA]</scope>
    <source>
        <strain evidence="2 3">DW4-2</strain>
    </source>
</reference>
<keyword evidence="3" id="KW-1185">Reference proteome</keyword>
<evidence type="ECO:0000256" key="1">
    <source>
        <dbReference type="SAM" id="SignalP"/>
    </source>
</evidence>
<accession>A0ABS3WQ69</accession>
<keyword evidence="1" id="KW-0732">Signal</keyword>
<gene>
    <name evidence="2" type="ORF">JW592_07235</name>
</gene>
<dbReference type="Proteomes" id="UP001518976">
    <property type="component" value="Unassembled WGS sequence"/>
</dbReference>